<dbReference type="PANTHER" id="PTHR30346:SF0">
    <property type="entry name" value="HCA OPERON TRANSCRIPTIONAL ACTIVATOR HCAR"/>
    <property type="match status" value="1"/>
</dbReference>
<evidence type="ECO:0000313" key="6">
    <source>
        <dbReference type="EMBL" id="SHI03631.1"/>
    </source>
</evidence>
<evidence type="ECO:0000256" key="3">
    <source>
        <dbReference type="ARBA" id="ARBA00023125"/>
    </source>
</evidence>
<evidence type="ECO:0000259" key="5">
    <source>
        <dbReference type="PROSITE" id="PS50931"/>
    </source>
</evidence>
<dbReference type="InterPro" id="IPR036390">
    <property type="entry name" value="WH_DNA-bd_sf"/>
</dbReference>
<dbReference type="PANTHER" id="PTHR30346">
    <property type="entry name" value="TRANSCRIPTIONAL DUAL REGULATOR HCAR-RELATED"/>
    <property type="match status" value="1"/>
</dbReference>
<dbReference type="PROSITE" id="PS50931">
    <property type="entry name" value="HTH_LYSR"/>
    <property type="match status" value="1"/>
</dbReference>
<sequence>MDIKQLEYFVTIAQTLNFTQAAKAHYITQPAISHRITDLETELGIQLFVRSKHRVFLTSAGEAFLNYAASMLDTADAALNRAKNIAMGREGHLRISVVPTCSKTLTEILIEFRKKYPDVDVQVDFSTGREQIIAINKDEYDFYFSFSSLIQACENLQCLETDQDRFGIFLPKKYANRVDPRNPSTLKELNLAAELRAAGPFLVDQMFSICTARDIDTSKIVGCRNHMSVFLLVNAEMAFTMFPLGMRDCVSTERIITYPLGGDDALVTNAVGWNPSNSNNTAEVFMNLLFEKYK</sequence>
<gene>
    <name evidence="6" type="ORF">SAMN02745823_02062</name>
</gene>
<dbReference type="Pfam" id="PF00126">
    <property type="entry name" value="HTH_1"/>
    <property type="match status" value="1"/>
</dbReference>
<name>A0A1M5XUY4_9FIRM</name>
<dbReference type="OrthoDB" id="9803714at2"/>
<protein>
    <submittedName>
        <fullName evidence="6">DNA-binding transcriptional regulator, LysR family</fullName>
    </submittedName>
</protein>
<dbReference type="SUPFAM" id="SSF53850">
    <property type="entry name" value="Periplasmic binding protein-like II"/>
    <property type="match status" value="1"/>
</dbReference>
<dbReference type="GO" id="GO:0003677">
    <property type="term" value="F:DNA binding"/>
    <property type="evidence" value="ECO:0007669"/>
    <property type="project" value="UniProtKB-KW"/>
</dbReference>
<dbReference type="Gene3D" id="1.10.10.10">
    <property type="entry name" value="Winged helix-like DNA-binding domain superfamily/Winged helix DNA-binding domain"/>
    <property type="match status" value="1"/>
</dbReference>
<keyword evidence="3 6" id="KW-0238">DNA-binding</keyword>
<evidence type="ECO:0000256" key="1">
    <source>
        <dbReference type="ARBA" id="ARBA00009437"/>
    </source>
</evidence>
<keyword evidence="2" id="KW-0805">Transcription regulation</keyword>
<dbReference type="GO" id="GO:0032993">
    <property type="term" value="C:protein-DNA complex"/>
    <property type="evidence" value="ECO:0007669"/>
    <property type="project" value="TreeGrafter"/>
</dbReference>
<dbReference type="RefSeq" id="WP_073078517.1">
    <property type="nucleotide sequence ID" value="NZ_FQXV01000006.1"/>
</dbReference>
<dbReference type="SUPFAM" id="SSF46785">
    <property type="entry name" value="Winged helix' DNA-binding domain"/>
    <property type="match status" value="1"/>
</dbReference>
<dbReference type="FunFam" id="1.10.10.10:FF:000001">
    <property type="entry name" value="LysR family transcriptional regulator"/>
    <property type="match status" value="1"/>
</dbReference>
<feature type="domain" description="HTH lysR-type" evidence="5">
    <location>
        <begin position="1"/>
        <end position="58"/>
    </location>
</feature>
<organism evidence="6 7">
    <name type="scientific">Sporobacter termitidis DSM 10068</name>
    <dbReference type="NCBI Taxonomy" id="1123282"/>
    <lineage>
        <taxon>Bacteria</taxon>
        <taxon>Bacillati</taxon>
        <taxon>Bacillota</taxon>
        <taxon>Clostridia</taxon>
        <taxon>Eubacteriales</taxon>
        <taxon>Oscillospiraceae</taxon>
        <taxon>Sporobacter</taxon>
    </lineage>
</organism>
<dbReference type="EMBL" id="FQXV01000006">
    <property type="protein sequence ID" value="SHI03631.1"/>
    <property type="molecule type" value="Genomic_DNA"/>
</dbReference>
<dbReference type="Gene3D" id="3.40.190.10">
    <property type="entry name" value="Periplasmic binding protein-like II"/>
    <property type="match status" value="2"/>
</dbReference>
<evidence type="ECO:0000313" key="7">
    <source>
        <dbReference type="Proteomes" id="UP000183995"/>
    </source>
</evidence>
<dbReference type="STRING" id="1123282.SAMN02745823_02062"/>
<dbReference type="InterPro" id="IPR036388">
    <property type="entry name" value="WH-like_DNA-bd_sf"/>
</dbReference>
<dbReference type="InterPro" id="IPR000847">
    <property type="entry name" value="LysR_HTH_N"/>
</dbReference>
<dbReference type="Proteomes" id="UP000183995">
    <property type="component" value="Unassembled WGS sequence"/>
</dbReference>
<reference evidence="6 7" key="1">
    <citation type="submission" date="2016-11" db="EMBL/GenBank/DDBJ databases">
        <authorList>
            <person name="Jaros S."/>
            <person name="Januszkiewicz K."/>
            <person name="Wedrychowicz H."/>
        </authorList>
    </citation>
    <scope>NUCLEOTIDE SEQUENCE [LARGE SCALE GENOMIC DNA]</scope>
    <source>
        <strain evidence="6 7">DSM 10068</strain>
    </source>
</reference>
<proteinExistence type="inferred from homology"/>
<dbReference type="Pfam" id="PF03466">
    <property type="entry name" value="LysR_substrate"/>
    <property type="match status" value="1"/>
</dbReference>
<keyword evidence="7" id="KW-1185">Reference proteome</keyword>
<evidence type="ECO:0000256" key="4">
    <source>
        <dbReference type="ARBA" id="ARBA00023163"/>
    </source>
</evidence>
<evidence type="ECO:0000256" key="2">
    <source>
        <dbReference type="ARBA" id="ARBA00023015"/>
    </source>
</evidence>
<keyword evidence="4" id="KW-0804">Transcription</keyword>
<accession>A0A1M5XUY4</accession>
<dbReference type="InterPro" id="IPR005119">
    <property type="entry name" value="LysR_subst-bd"/>
</dbReference>
<dbReference type="GO" id="GO:0003700">
    <property type="term" value="F:DNA-binding transcription factor activity"/>
    <property type="evidence" value="ECO:0007669"/>
    <property type="project" value="InterPro"/>
</dbReference>
<dbReference type="PRINTS" id="PR00039">
    <property type="entry name" value="HTHLYSR"/>
</dbReference>
<dbReference type="AlphaFoldDB" id="A0A1M5XUY4"/>
<comment type="similarity">
    <text evidence="1">Belongs to the LysR transcriptional regulatory family.</text>
</comment>